<evidence type="ECO:0000313" key="1">
    <source>
        <dbReference type="EMBL" id="KAL3603622.1"/>
    </source>
</evidence>
<keyword evidence="2" id="KW-1185">Reference proteome</keyword>
<name>A0ACC4CQZ7_POPAL</name>
<protein>
    <submittedName>
        <fullName evidence="1">Uncharacterized protein</fullName>
    </submittedName>
</protein>
<evidence type="ECO:0000313" key="2">
    <source>
        <dbReference type="Proteomes" id="UP000309997"/>
    </source>
</evidence>
<dbReference type="Proteomes" id="UP000309997">
    <property type="component" value="Unassembled WGS sequence"/>
</dbReference>
<proteinExistence type="predicted"/>
<comment type="caution">
    <text evidence="1">The sequence shown here is derived from an EMBL/GenBank/DDBJ whole genome shotgun (WGS) entry which is preliminary data.</text>
</comment>
<sequence length="1303" mass="139551">MAASNGLSRRRQQRTTRDSPEEDGQVELQETARLRERGGSKRERDRELSSRNKRSRRGGGGGDRLVQGGNKEEGEETTEESIDYEDENEIEDGGVSRLRPPPRAVKQAAGFRVPADEMIGVSVPRKARSVSVKRSHESRVSGNGGFGSEDRRASTSPAASRSFEAASPSSSNVSVRKKTKPNGPKTRPPKVSKCSSSSVQEDIEIEIAEVLYGLKKQSHGSKKEEKAENDLQKLDSTDANDSKSSPNSNFAQTSILNQNNASASASASDSLLVLASKTQIMDADSVLVQNGLIAFAVTDEREGDAKMEISATKSGKTSFYAESSEVSHDMGASKLASGLESQEEAIKQQDSKLAIEESGVLTWENSVLPEEKSPVCNKVDVDFNDSLLEKSTSTVSKVENQREEKFKIDLMAPPPMASSPEQDSFVDLSLDPKPAAQAVAMKMENVVKNEELADSLVKKEGMIVEEKIKTVGEKRGLKLDFEKPNRNVQQKLLPKAAISKVETTAQSGSVPSPIALPGWLSNLPSLGYMPSFQTVVPMDGTAGSSKALQPPQFIPQPRPKRCATHHYIACNVRLHQQFIKMNHFWPATAGSAALCGAKPKDLNAVPSTENMIIGSTLQGSFPFVNLNPAQDKVQAVANIPVFTRKDRGSESNSLIDTAQKKQLVLPQPPQPAPAGNLMHGPAFIFSLNQHQASTATMTSQTGPSKSASSINNASLPGNGIAGLTTNSSALPAMAAAMLHPSQLQQQQPQPVVQPGHQNASNSSGSSSSHKQPQSRQPRRAHVSTTNFLTSTTMQSQQPPKQHVQSHHSRKLDAELSGESTPIIVDTRAGHSKKSVHGPNFMVPVQPNFGLMASTTVGGSGNHGEKQQQQHQHQLSQEKNLKGGVELIPSQAFAMSFASFNGSKTASNLNFSAMTQNPPILQSFPDMTRQGYQVISAAQATQKKNHQPSEGKSGGSSTNPDDGKKAPLGKSTMGNGQTLFFDNSARTLNFVSSPFTGNWPSQSITATTSIPMAANSSSTSQQQQLVQLQKQHILHQQLQQPIGAADSKASTSNSLPLPSIGAKFPNNASIFSPTQALGNSSPQNPQWKNSSRIPSSQAPLTSLPASNTSVHKNASQQQGRAPQGHSQISFGSSSKSALPPQGQQISPSCQSPSSGGNPRTTSMNAKANSSIPAIQSQQSDNSSSGNAQKSSPVCVHPSAVFIKEQLLGLPSGLNFGWCKGDCGQFKKVLQLALHLSLPPILLPALVLLLSCSNQSRESWIAGLENSEEDSLHVRFYDKRGRTVLVLRGCPRCAARFDCISLARM</sequence>
<dbReference type="EMBL" id="RCHU02000002">
    <property type="protein sequence ID" value="KAL3603622.1"/>
    <property type="molecule type" value="Genomic_DNA"/>
</dbReference>
<accession>A0ACC4CQZ7</accession>
<organism evidence="1 2">
    <name type="scientific">Populus alba</name>
    <name type="common">White poplar</name>
    <dbReference type="NCBI Taxonomy" id="43335"/>
    <lineage>
        <taxon>Eukaryota</taxon>
        <taxon>Viridiplantae</taxon>
        <taxon>Streptophyta</taxon>
        <taxon>Embryophyta</taxon>
        <taxon>Tracheophyta</taxon>
        <taxon>Spermatophyta</taxon>
        <taxon>Magnoliopsida</taxon>
        <taxon>eudicotyledons</taxon>
        <taxon>Gunneridae</taxon>
        <taxon>Pentapetalae</taxon>
        <taxon>rosids</taxon>
        <taxon>fabids</taxon>
        <taxon>Malpighiales</taxon>
        <taxon>Salicaceae</taxon>
        <taxon>Saliceae</taxon>
        <taxon>Populus</taxon>
    </lineage>
</organism>
<gene>
    <name evidence="1" type="ORF">D5086_004481</name>
</gene>
<reference evidence="1 2" key="1">
    <citation type="journal article" date="2024" name="Plant Biotechnol. J.">
        <title>Genome and CRISPR/Cas9 system of a widespread forest tree (Populus alba) in the world.</title>
        <authorList>
            <person name="Liu Y.J."/>
            <person name="Jiang P.F."/>
            <person name="Han X.M."/>
            <person name="Li X.Y."/>
            <person name="Wang H.M."/>
            <person name="Wang Y.J."/>
            <person name="Wang X.X."/>
            <person name="Zeng Q.Y."/>
        </authorList>
    </citation>
    <scope>NUCLEOTIDE SEQUENCE [LARGE SCALE GENOMIC DNA]</scope>
    <source>
        <strain evidence="2">cv. PAL-ZL1</strain>
    </source>
</reference>